<feature type="compositionally biased region" description="Polar residues" evidence="1">
    <location>
        <begin position="21"/>
        <end position="30"/>
    </location>
</feature>
<proteinExistence type="predicted"/>
<feature type="region of interest" description="Disordered" evidence="1">
    <location>
        <begin position="21"/>
        <end position="41"/>
    </location>
</feature>
<reference evidence="2 3" key="1">
    <citation type="journal article" date="2014" name="BMC Genomics">
        <title>Comparative genomics of the major fungal agents of human and animal Sporotrichosis: Sporothrix schenckii and Sporothrix brasiliensis.</title>
        <authorList>
            <person name="Teixeira M.M."/>
            <person name="de Almeida L.G."/>
            <person name="Kubitschek-Barreira P."/>
            <person name="Alves F.L."/>
            <person name="Kioshima E.S."/>
            <person name="Abadio A.K."/>
            <person name="Fernandes L."/>
            <person name="Derengowski L.S."/>
            <person name="Ferreira K.S."/>
            <person name="Souza R.C."/>
            <person name="Ruiz J.C."/>
            <person name="de Andrade N.C."/>
            <person name="Paes H.C."/>
            <person name="Nicola A.M."/>
            <person name="Albuquerque P."/>
            <person name="Gerber A.L."/>
            <person name="Martins V.P."/>
            <person name="Peconick L.D."/>
            <person name="Neto A.V."/>
            <person name="Chaucanez C.B."/>
            <person name="Silva P.A."/>
            <person name="Cunha O.L."/>
            <person name="de Oliveira F.F."/>
            <person name="dos Santos T.C."/>
            <person name="Barros A.L."/>
            <person name="Soares M.A."/>
            <person name="de Oliveira L.M."/>
            <person name="Marini M.M."/>
            <person name="Villalobos-Duno H."/>
            <person name="Cunha M.M."/>
            <person name="de Hoog S."/>
            <person name="da Silveira J.F."/>
            <person name="Henrissat B."/>
            <person name="Nino-Vega G.A."/>
            <person name="Cisalpino P.S."/>
            <person name="Mora-Montes H.M."/>
            <person name="Almeida S.R."/>
            <person name="Stajich J.E."/>
            <person name="Lopes-Bezerra L.M."/>
            <person name="Vasconcelos A.T."/>
            <person name="Felipe M.S."/>
        </authorList>
    </citation>
    <scope>NUCLEOTIDE SEQUENCE [LARGE SCALE GENOMIC DNA]</scope>
    <source>
        <strain evidence="2 3">1099-18</strain>
    </source>
</reference>
<reference evidence="2 3" key="2">
    <citation type="journal article" date="2015" name="Eukaryot. Cell">
        <title>Asexual propagation of a virulent clone complex in a human and feline outbreak of sporotrichosis.</title>
        <authorList>
            <person name="Teixeira Mde M."/>
            <person name="Rodrigues A.M."/>
            <person name="Tsui C.K."/>
            <person name="de Almeida L.G."/>
            <person name="Van Diepeningen A.D."/>
            <person name="van den Ende B.G."/>
            <person name="Fernandes G.F."/>
            <person name="Kano R."/>
            <person name="Hamelin R.C."/>
            <person name="Lopes-Bezerra L.M."/>
            <person name="Vasconcelos A.T."/>
            <person name="de Hoog S."/>
            <person name="de Camargo Z.P."/>
            <person name="Felipe M.S."/>
        </authorList>
    </citation>
    <scope>NUCLEOTIDE SEQUENCE [LARGE SCALE GENOMIC DNA]</scope>
    <source>
        <strain evidence="2 3">1099-18</strain>
    </source>
</reference>
<organism evidence="2 3">
    <name type="scientific">Sporothrix schenckii 1099-18</name>
    <dbReference type="NCBI Taxonomy" id="1397361"/>
    <lineage>
        <taxon>Eukaryota</taxon>
        <taxon>Fungi</taxon>
        <taxon>Dikarya</taxon>
        <taxon>Ascomycota</taxon>
        <taxon>Pezizomycotina</taxon>
        <taxon>Sordariomycetes</taxon>
        <taxon>Sordariomycetidae</taxon>
        <taxon>Ophiostomatales</taxon>
        <taxon>Ophiostomataceae</taxon>
        <taxon>Sporothrix</taxon>
    </lineage>
</organism>
<dbReference type="AlphaFoldDB" id="A0A0F2M820"/>
<evidence type="ECO:0000313" key="3">
    <source>
        <dbReference type="Proteomes" id="UP000033710"/>
    </source>
</evidence>
<evidence type="ECO:0000313" key="2">
    <source>
        <dbReference type="EMBL" id="KJR84326.1"/>
    </source>
</evidence>
<dbReference type="Proteomes" id="UP000033710">
    <property type="component" value="Unassembled WGS sequence"/>
</dbReference>
<evidence type="ECO:0000256" key="1">
    <source>
        <dbReference type="SAM" id="MobiDB-lite"/>
    </source>
</evidence>
<dbReference type="GeneID" id="27671585"/>
<name>A0A0F2M820_SPOSC</name>
<dbReference type="EMBL" id="AXCR01000007">
    <property type="protein sequence ID" value="KJR84326.1"/>
    <property type="molecule type" value="Genomic_DNA"/>
</dbReference>
<comment type="caution">
    <text evidence="2">The sequence shown here is derived from an EMBL/GenBank/DDBJ whole genome shotgun (WGS) entry which is preliminary data.</text>
</comment>
<accession>A0A0F2M820</accession>
<dbReference type="KEGG" id="ssck:SPSK_09738"/>
<dbReference type="VEuPathDB" id="FungiDB:SPSK_09738"/>
<gene>
    <name evidence="2" type="ORF">SPSK_09738</name>
</gene>
<dbReference type="RefSeq" id="XP_016587002.1">
    <property type="nucleotide sequence ID" value="XM_016736308.1"/>
</dbReference>
<sequence>MMHLGGHICLSSVSKSMLVSPRVNSTSPVSGKSAVETKKNGVGDQRTGFGAISTVCAMTSSSLPIAYDPRPFLSVRELSGFPGRGCRCVEKKVVDEKVVVVDKGPSQVLN</sequence>
<protein>
    <submittedName>
        <fullName evidence="2">Uncharacterized protein</fullName>
    </submittedName>
</protein>